<protein>
    <recommendedName>
        <fullName evidence="3">YjbF family lipoprotein</fullName>
    </recommendedName>
</protein>
<dbReference type="InterPro" id="IPR021308">
    <property type="entry name" value="GfcB"/>
</dbReference>
<dbReference type="Proteomes" id="UP000288058">
    <property type="component" value="Unassembled WGS sequence"/>
</dbReference>
<keyword evidence="2" id="KW-1185">Reference proteome</keyword>
<evidence type="ECO:0000313" key="1">
    <source>
        <dbReference type="EMBL" id="RUO71802.1"/>
    </source>
</evidence>
<name>A0A432Z1N3_9GAMM</name>
<dbReference type="PROSITE" id="PS51257">
    <property type="entry name" value="PROKAR_LIPOPROTEIN"/>
    <property type="match status" value="1"/>
</dbReference>
<proteinExistence type="predicted"/>
<accession>A0A432Z1N3</accession>
<dbReference type="SUPFAM" id="SSF159270">
    <property type="entry name" value="YmcC-like"/>
    <property type="match status" value="1"/>
</dbReference>
<dbReference type="OrthoDB" id="6240809at2"/>
<dbReference type="EMBL" id="PIQC01000003">
    <property type="protein sequence ID" value="RUO71802.1"/>
    <property type="molecule type" value="Genomic_DNA"/>
</dbReference>
<organism evidence="1 2">
    <name type="scientific">Idiomarina ramblicola</name>
    <dbReference type="NCBI Taxonomy" id="263724"/>
    <lineage>
        <taxon>Bacteria</taxon>
        <taxon>Pseudomonadati</taxon>
        <taxon>Pseudomonadota</taxon>
        <taxon>Gammaproteobacteria</taxon>
        <taxon>Alteromonadales</taxon>
        <taxon>Idiomarinaceae</taxon>
        <taxon>Idiomarina</taxon>
    </lineage>
</organism>
<dbReference type="AlphaFoldDB" id="A0A432Z1N3"/>
<comment type="caution">
    <text evidence="1">The sequence shown here is derived from an EMBL/GenBank/DDBJ whole genome shotgun (WGS) entry which is preliminary data.</text>
</comment>
<dbReference type="InterPro" id="IPR023373">
    <property type="entry name" value="YmcC_sf"/>
</dbReference>
<evidence type="ECO:0000313" key="2">
    <source>
        <dbReference type="Proteomes" id="UP000288058"/>
    </source>
</evidence>
<sequence>MSFVQKSLIALLLALLMAGCGGRVDGMKETIRYSIYGSPDVTLSAEEMAKLKYASQYIKLTEQPRAMVVLGFDDNKDYHWLSGEKETVVTRYGRLVRTAGLDKGNDNIDSDIRYVRNIEQDPLKCFVQKANYKTCDKSWVSQVEIGDGSHTKRFSIKAEIKRISSTTVTLPNNEKVDAIKVEEELTATNHQTTQRFNNTFWLDSQNQRVLKSEQGLVPGFPVMQMEELKSYPVDLEARQ</sequence>
<dbReference type="Pfam" id="PF11102">
    <property type="entry name" value="YjbF"/>
    <property type="match status" value="1"/>
</dbReference>
<dbReference type="RefSeq" id="WP_126780717.1">
    <property type="nucleotide sequence ID" value="NZ_PIQC01000003.1"/>
</dbReference>
<reference evidence="2" key="1">
    <citation type="journal article" date="2018" name="Front. Microbiol.">
        <title>Genome-Based Analysis Reveals the Taxonomy and Diversity of the Family Idiomarinaceae.</title>
        <authorList>
            <person name="Liu Y."/>
            <person name="Lai Q."/>
            <person name="Shao Z."/>
        </authorList>
    </citation>
    <scope>NUCLEOTIDE SEQUENCE [LARGE SCALE GENOMIC DNA]</scope>
    <source>
        <strain evidence="2">R22</strain>
    </source>
</reference>
<dbReference type="Gene3D" id="2.40.360.10">
    <property type="entry name" value="YmcC-like"/>
    <property type="match status" value="1"/>
</dbReference>
<gene>
    <name evidence="1" type="ORF">CWI78_04605</name>
</gene>
<evidence type="ECO:0008006" key="3">
    <source>
        <dbReference type="Google" id="ProtNLM"/>
    </source>
</evidence>